<comment type="caution">
    <text evidence="2">The sequence shown here is derived from an EMBL/GenBank/DDBJ whole genome shotgun (WGS) entry which is preliminary data.</text>
</comment>
<protein>
    <recommendedName>
        <fullName evidence="1">N-acetyltransferase domain-containing protein</fullName>
    </recommendedName>
</protein>
<dbReference type="Proteomes" id="UP000247409">
    <property type="component" value="Unassembled WGS sequence"/>
</dbReference>
<dbReference type="AlphaFoldDB" id="A0A2V3J220"/>
<evidence type="ECO:0000313" key="3">
    <source>
        <dbReference type="Proteomes" id="UP000247409"/>
    </source>
</evidence>
<dbReference type="OrthoDB" id="10659415at2759"/>
<dbReference type="CDD" id="cd04301">
    <property type="entry name" value="NAT_SF"/>
    <property type="match status" value="1"/>
</dbReference>
<dbReference type="InterPro" id="IPR016181">
    <property type="entry name" value="Acyl_CoA_acyltransferase"/>
</dbReference>
<dbReference type="Gene3D" id="3.40.630.30">
    <property type="match status" value="1"/>
</dbReference>
<dbReference type="Pfam" id="PF13508">
    <property type="entry name" value="Acetyltransf_7"/>
    <property type="match status" value="1"/>
</dbReference>
<reference evidence="2 3" key="1">
    <citation type="journal article" date="2018" name="Mol. Biol. Evol.">
        <title>Analysis of the draft genome of the red seaweed Gracilariopsis chorda provides insights into genome size evolution in Rhodophyta.</title>
        <authorList>
            <person name="Lee J."/>
            <person name="Yang E.C."/>
            <person name="Graf L."/>
            <person name="Yang J.H."/>
            <person name="Qiu H."/>
            <person name="Zel Zion U."/>
            <person name="Chan C.X."/>
            <person name="Stephens T.G."/>
            <person name="Weber A.P.M."/>
            <person name="Boo G.H."/>
            <person name="Boo S.M."/>
            <person name="Kim K.M."/>
            <person name="Shin Y."/>
            <person name="Jung M."/>
            <person name="Lee S.J."/>
            <person name="Yim H.S."/>
            <person name="Lee J.H."/>
            <person name="Bhattacharya D."/>
            <person name="Yoon H.S."/>
        </authorList>
    </citation>
    <scope>NUCLEOTIDE SEQUENCE [LARGE SCALE GENOMIC DNA]</scope>
    <source>
        <strain evidence="2 3">SKKU-2015</strain>
        <tissue evidence="2">Whole body</tissue>
    </source>
</reference>
<evidence type="ECO:0000313" key="2">
    <source>
        <dbReference type="EMBL" id="PXF48037.1"/>
    </source>
</evidence>
<sequence length="324" mass="35738">MATTRFEVQLQYGRHEVLCHVKQLLQNNTHWTFSGAEFDLIPHPATVALARDEQHTIVGCAVLANPVRDSTTYWVGLVIVAKSYRRMGAATSMLNKLLSGVSNGYVALAAALMAVPLYHSIGFRELTHLTIGYWCLLLDQGGSEEACHIQDDDGHNVRTITDHSDALHSAAKRLYTKVAGNRAFALDYILKHAVKGQCVAYLNEDQRNVYAAAWIRSVQSEGGTGVEAWLGPFVGGTDRTRLKRVLQRVASECARMPGVRRVCCLGSNEALLAEAEFEKVRRVPIMALRVDDGVRTGCDVMDHVELAASSPTQRYHALCDWFAG</sequence>
<organism evidence="2 3">
    <name type="scientific">Gracilariopsis chorda</name>
    <dbReference type="NCBI Taxonomy" id="448386"/>
    <lineage>
        <taxon>Eukaryota</taxon>
        <taxon>Rhodophyta</taxon>
        <taxon>Florideophyceae</taxon>
        <taxon>Rhodymeniophycidae</taxon>
        <taxon>Gracilariales</taxon>
        <taxon>Gracilariaceae</taxon>
        <taxon>Gracilariopsis</taxon>
    </lineage>
</organism>
<dbReference type="InterPro" id="IPR000182">
    <property type="entry name" value="GNAT_dom"/>
</dbReference>
<accession>A0A2V3J220</accession>
<evidence type="ECO:0000259" key="1">
    <source>
        <dbReference type="PROSITE" id="PS51186"/>
    </source>
</evidence>
<feature type="domain" description="N-acetyltransferase" evidence="1">
    <location>
        <begin position="8"/>
        <end position="139"/>
    </location>
</feature>
<dbReference type="EMBL" id="NBIV01000017">
    <property type="protein sequence ID" value="PXF48037.1"/>
    <property type="molecule type" value="Genomic_DNA"/>
</dbReference>
<keyword evidence="3" id="KW-1185">Reference proteome</keyword>
<name>A0A2V3J220_9FLOR</name>
<dbReference type="SUPFAM" id="SSF55729">
    <property type="entry name" value="Acyl-CoA N-acyltransferases (Nat)"/>
    <property type="match status" value="1"/>
</dbReference>
<dbReference type="PROSITE" id="PS51186">
    <property type="entry name" value="GNAT"/>
    <property type="match status" value="1"/>
</dbReference>
<proteinExistence type="predicted"/>
<dbReference type="GO" id="GO:0016747">
    <property type="term" value="F:acyltransferase activity, transferring groups other than amino-acyl groups"/>
    <property type="evidence" value="ECO:0007669"/>
    <property type="project" value="InterPro"/>
</dbReference>
<gene>
    <name evidence="2" type="ORF">BWQ96_02228</name>
</gene>